<accession>A0A9N9GHJ1</accession>
<keyword evidence="4" id="KW-0256">Endoplasmic reticulum</keyword>
<comment type="subcellular location">
    <subcellularLocation>
        <location evidence="1">Endoplasmic reticulum membrane</location>
        <topology evidence="1">Multi-pass membrane protein</topology>
    </subcellularLocation>
</comment>
<evidence type="ECO:0000256" key="8">
    <source>
        <dbReference type="SAM" id="Phobius"/>
    </source>
</evidence>
<keyword evidence="5 8" id="KW-1133">Transmembrane helix</keyword>
<dbReference type="PANTHER" id="PTHR15301:SF3">
    <property type="entry name" value="PROTEIN NSG1-RELATED"/>
    <property type="match status" value="1"/>
</dbReference>
<evidence type="ECO:0000313" key="10">
    <source>
        <dbReference type="Proteomes" id="UP000789739"/>
    </source>
</evidence>
<dbReference type="GO" id="GO:0016126">
    <property type="term" value="P:sterol biosynthetic process"/>
    <property type="evidence" value="ECO:0007669"/>
    <property type="project" value="TreeGrafter"/>
</dbReference>
<evidence type="ECO:0000256" key="2">
    <source>
        <dbReference type="ARBA" id="ARBA00007475"/>
    </source>
</evidence>
<comment type="caution">
    <text evidence="9">The sequence shown here is derived from an EMBL/GenBank/DDBJ whole genome shotgun (WGS) entry which is preliminary data.</text>
</comment>
<protein>
    <submittedName>
        <fullName evidence="9">3511_t:CDS:1</fullName>
    </submittedName>
</protein>
<dbReference type="AlphaFoldDB" id="A0A9N9GHJ1"/>
<keyword evidence="6 8" id="KW-0472">Membrane</keyword>
<sequence length="315" mass="35380">MSLSLDSNLPHDPIQLSTHKQSIDIGLCTQELTNQSVVSTPGTVIQDKRSSNDGTFEISMEALTIAISTKCHSKRHSYPISQTTYSQYSNKHRRKRSQEKALDDVKGRNVAERRSSMISSSSTSTIQPPIKQTNKTPMEIWQKSLTTSTTHTFSSDKSNSSQAEQSTILDLYSVHLITLFLLGLLTSFIVNHLLEQNHVTEYPENLVKLNDTVTLIPPIHGVLAVLVGWLFPFTDYWYLKHSHKPQREWSDVMRCIGGFIGVAYTAAKLPYNNCQVSIMFVLASIALWFVFDRTCHGLVLSAMFSSIGTVSVFYE</sequence>
<feature type="transmembrane region" description="Helical" evidence="8">
    <location>
        <begin position="171"/>
        <end position="194"/>
    </location>
</feature>
<proteinExistence type="inferred from homology"/>
<dbReference type="InterPro" id="IPR025929">
    <property type="entry name" value="INSIG_fam"/>
</dbReference>
<evidence type="ECO:0000313" key="9">
    <source>
        <dbReference type="EMBL" id="CAG8602404.1"/>
    </source>
</evidence>
<dbReference type="Pfam" id="PF07281">
    <property type="entry name" value="INSIG"/>
    <property type="match status" value="1"/>
</dbReference>
<name>A0A9N9GHJ1_9GLOM</name>
<feature type="region of interest" description="Disordered" evidence="7">
    <location>
        <begin position="82"/>
        <end position="131"/>
    </location>
</feature>
<dbReference type="GO" id="GO:0005789">
    <property type="term" value="C:endoplasmic reticulum membrane"/>
    <property type="evidence" value="ECO:0007669"/>
    <property type="project" value="UniProtKB-SubCell"/>
</dbReference>
<feature type="compositionally biased region" description="Basic and acidic residues" evidence="7">
    <location>
        <begin position="98"/>
        <end position="115"/>
    </location>
</feature>
<dbReference type="PANTHER" id="PTHR15301">
    <property type="entry name" value="INSULIN-INDUCED GENE 1"/>
    <property type="match status" value="1"/>
</dbReference>
<dbReference type="Proteomes" id="UP000789739">
    <property type="component" value="Unassembled WGS sequence"/>
</dbReference>
<gene>
    <name evidence="9" type="ORF">PBRASI_LOCUS7716</name>
</gene>
<feature type="transmembrane region" description="Helical" evidence="8">
    <location>
        <begin position="275"/>
        <end position="291"/>
    </location>
</feature>
<organism evidence="9 10">
    <name type="scientific">Paraglomus brasilianum</name>
    <dbReference type="NCBI Taxonomy" id="144538"/>
    <lineage>
        <taxon>Eukaryota</taxon>
        <taxon>Fungi</taxon>
        <taxon>Fungi incertae sedis</taxon>
        <taxon>Mucoromycota</taxon>
        <taxon>Glomeromycotina</taxon>
        <taxon>Glomeromycetes</taxon>
        <taxon>Paraglomerales</taxon>
        <taxon>Paraglomeraceae</taxon>
        <taxon>Paraglomus</taxon>
    </lineage>
</organism>
<feature type="compositionally biased region" description="Low complexity" evidence="7">
    <location>
        <begin position="116"/>
        <end position="126"/>
    </location>
</feature>
<dbReference type="EMBL" id="CAJVPI010001238">
    <property type="protein sequence ID" value="CAG8602404.1"/>
    <property type="molecule type" value="Genomic_DNA"/>
</dbReference>
<feature type="transmembrane region" description="Helical" evidence="8">
    <location>
        <begin position="298"/>
        <end position="314"/>
    </location>
</feature>
<evidence type="ECO:0000256" key="3">
    <source>
        <dbReference type="ARBA" id="ARBA00022692"/>
    </source>
</evidence>
<evidence type="ECO:0000256" key="1">
    <source>
        <dbReference type="ARBA" id="ARBA00004477"/>
    </source>
</evidence>
<dbReference type="OrthoDB" id="205546at2759"/>
<keyword evidence="3 8" id="KW-0812">Transmembrane</keyword>
<evidence type="ECO:0000256" key="6">
    <source>
        <dbReference type="ARBA" id="ARBA00023136"/>
    </source>
</evidence>
<evidence type="ECO:0000256" key="4">
    <source>
        <dbReference type="ARBA" id="ARBA00022824"/>
    </source>
</evidence>
<comment type="similarity">
    <text evidence="2">Belongs to the INSIG family.</text>
</comment>
<evidence type="ECO:0000256" key="7">
    <source>
        <dbReference type="SAM" id="MobiDB-lite"/>
    </source>
</evidence>
<reference evidence="9" key="1">
    <citation type="submission" date="2021-06" db="EMBL/GenBank/DDBJ databases">
        <authorList>
            <person name="Kallberg Y."/>
            <person name="Tangrot J."/>
            <person name="Rosling A."/>
        </authorList>
    </citation>
    <scope>NUCLEOTIDE SEQUENCE</scope>
    <source>
        <strain evidence="9">BR232B</strain>
    </source>
</reference>
<keyword evidence="10" id="KW-1185">Reference proteome</keyword>
<evidence type="ECO:0000256" key="5">
    <source>
        <dbReference type="ARBA" id="ARBA00022989"/>
    </source>
</evidence>
<feature type="transmembrane region" description="Helical" evidence="8">
    <location>
        <begin position="214"/>
        <end position="239"/>
    </location>
</feature>